<evidence type="ECO:0000313" key="3">
    <source>
        <dbReference type="Proteomes" id="UP000824013"/>
    </source>
</evidence>
<dbReference type="Proteomes" id="UP000824013">
    <property type="component" value="Unassembled WGS sequence"/>
</dbReference>
<name>A0A9D1ZJF4_9LACO</name>
<protein>
    <submittedName>
        <fullName evidence="2">DUF5388 domain-containing protein</fullName>
    </submittedName>
</protein>
<evidence type="ECO:0000313" key="2">
    <source>
        <dbReference type="EMBL" id="HIY91342.1"/>
    </source>
</evidence>
<dbReference type="AlphaFoldDB" id="A0A9D1ZJF4"/>
<evidence type="ECO:0000256" key="1">
    <source>
        <dbReference type="SAM" id="MobiDB-lite"/>
    </source>
</evidence>
<sequence length="123" mass="14331">MSSLVRSNRNKSKKIDRGHDIKPENTFSLNELEEKQPQENKKPQTSKKNVVERVTFYANIRINNHIKNKLEALTMLGLAKSQKQAVEIALDYYLNSLPDDFKRKYKIAVKTLEDRDVLVKSKK</sequence>
<organism evidence="2 3">
    <name type="scientific">Candidatus Companilactobacillus pullicola</name>
    <dbReference type="NCBI Taxonomy" id="2838523"/>
    <lineage>
        <taxon>Bacteria</taxon>
        <taxon>Bacillati</taxon>
        <taxon>Bacillota</taxon>
        <taxon>Bacilli</taxon>
        <taxon>Lactobacillales</taxon>
        <taxon>Lactobacillaceae</taxon>
        <taxon>Companilactobacillus</taxon>
    </lineage>
</organism>
<feature type="compositionally biased region" description="Basic and acidic residues" evidence="1">
    <location>
        <begin position="13"/>
        <end position="23"/>
    </location>
</feature>
<dbReference type="InterPro" id="IPR035528">
    <property type="entry name" value="DUF5388"/>
</dbReference>
<gene>
    <name evidence="2" type="ORF">H9820_00175</name>
</gene>
<proteinExistence type="predicted"/>
<comment type="caution">
    <text evidence="2">The sequence shown here is derived from an EMBL/GenBank/DDBJ whole genome shotgun (WGS) entry which is preliminary data.</text>
</comment>
<dbReference type="EMBL" id="DXCM01000002">
    <property type="protein sequence ID" value="HIY91342.1"/>
    <property type="molecule type" value="Genomic_DNA"/>
</dbReference>
<reference evidence="2" key="1">
    <citation type="journal article" date="2021" name="PeerJ">
        <title>Extensive microbial diversity within the chicken gut microbiome revealed by metagenomics and culture.</title>
        <authorList>
            <person name="Gilroy R."/>
            <person name="Ravi A."/>
            <person name="Getino M."/>
            <person name="Pursley I."/>
            <person name="Horton D.L."/>
            <person name="Alikhan N.F."/>
            <person name="Baker D."/>
            <person name="Gharbi K."/>
            <person name="Hall N."/>
            <person name="Watson M."/>
            <person name="Adriaenssens E.M."/>
            <person name="Foster-Nyarko E."/>
            <person name="Jarju S."/>
            <person name="Secka A."/>
            <person name="Antonio M."/>
            <person name="Oren A."/>
            <person name="Chaudhuri R.R."/>
            <person name="La Ragione R."/>
            <person name="Hildebrand F."/>
            <person name="Pallen M.J."/>
        </authorList>
    </citation>
    <scope>NUCLEOTIDE SEQUENCE</scope>
    <source>
        <strain evidence="2">3204</strain>
    </source>
</reference>
<feature type="compositionally biased region" description="Basic and acidic residues" evidence="1">
    <location>
        <begin position="32"/>
        <end position="42"/>
    </location>
</feature>
<reference evidence="2" key="2">
    <citation type="submission" date="2021-04" db="EMBL/GenBank/DDBJ databases">
        <authorList>
            <person name="Gilroy R."/>
        </authorList>
    </citation>
    <scope>NUCLEOTIDE SEQUENCE</scope>
    <source>
        <strain evidence="2">3204</strain>
    </source>
</reference>
<dbReference type="Pfam" id="PF17363">
    <property type="entry name" value="DUF5388"/>
    <property type="match status" value="1"/>
</dbReference>
<accession>A0A9D1ZJF4</accession>
<feature type="region of interest" description="Disordered" evidence="1">
    <location>
        <begin position="1"/>
        <end position="47"/>
    </location>
</feature>